<feature type="transmembrane region" description="Helical" evidence="7">
    <location>
        <begin position="88"/>
        <end position="107"/>
    </location>
</feature>
<sequence length="187" mass="20506">MNISSRMKRDNSYGSSLNEVHSFTPRQGSTSSLTQAHNEINVQIQTERDALLGPSSIKKPTSFLDFGSLLLENKGTVARDHLASERTFLAWLRTSLSLASVGVAVAQLLKLGFEDDSLVILPKLSKALGLCLILIAIFTVCIGTFRYFVIQRLLTTNEFPASRMGVGLLFVSVLLISITIFVIVMTL</sequence>
<dbReference type="OrthoDB" id="199599at2759"/>
<gene>
    <name evidence="9" type="ORF">CANINC_000909</name>
</gene>
<dbReference type="PANTHER" id="PTHR34187">
    <property type="entry name" value="FGR18P"/>
    <property type="match status" value="1"/>
</dbReference>
<feature type="region of interest" description="Disordered" evidence="6">
    <location>
        <begin position="1"/>
        <end position="32"/>
    </location>
</feature>
<feature type="domain" description="DUF202" evidence="8">
    <location>
        <begin position="79"/>
        <end position="152"/>
    </location>
</feature>
<reference evidence="9 10" key="1">
    <citation type="journal article" date="2019" name="Front. Genet.">
        <title>Whole-Genome Sequencing of the Opportunistic Yeast Pathogen Candida inconspicua Uncovers Its Hybrid Origin.</title>
        <authorList>
            <person name="Mixao V."/>
            <person name="Hansen A.P."/>
            <person name="Saus E."/>
            <person name="Boekhout T."/>
            <person name="Lass-Florl C."/>
            <person name="Gabaldon T."/>
        </authorList>
    </citation>
    <scope>NUCLEOTIDE SEQUENCE [LARGE SCALE GENOMIC DNA]</scope>
    <source>
        <strain evidence="9 10">CBS 180</strain>
    </source>
</reference>
<dbReference type="Pfam" id="PF02656">
    <property type="entry name" value="DUF202"/>
    <property type="match status" value="1"/>
</dbReference>
<name>A0A4T0X6S5_9ASCO</name>
<dbReference type="GO" id="GO:0005886">
    <property type="term" value="C:plasma membrane"/>
    <property type="evidence" value="ECO:0007669"/>
    <property type="project" value="UniProtKB-SubCell"/>
</dbReference>
<feature type="transmembrane region" description="Helical" evidence="7">
    <location>
        <begin position="127"/>
        <end position="149"/>
    </location>
</feature>
<feature type="transmembrane region" description="Helical" evidence="7">
    <location>
        <begin position="161"/>
        <end position="184"/>
    </location>
</feature>
<evidence type="ECO:0000313" key="9">
    <source>
        <dbReference type="EMBL" id="TID30554.1"/>
    </source>
</evidence>
<dbReference type="Proteomes" id="UP000307173">
    <property type="component" value="Unassembled WGS sequence"/>
</dbReference>
<evidence type="ECO:0000256" key="3">
    <source>
        <dbReference type="ARBA" id="ARBA00022692"/>
    </source>
</evidence>
<evidence type="ECO:0000256" key="7">
    <source>
        <dbReference type="SAM" id="Phobius"/>
    </source>
</evidence>
<protein>
    <recommendedName>
        <fullName evidence="8">DUF202 domain-containing protein</fullName>
    </recommendedName>
</protein>
<evidence type="ECO:0000313" key="10">
    <source>
        <dbReference type="Proteomes" id="UP000307173"/>
    </source>
</evidence>
<evidence type="ECO:0000256" key="1">
    <source>
        <dbReference type="ARBA" id="ARBA00004651"/>
    </source>
</evidence>
<evidence type="ECO:0000256" key="2">
    <source>
        <dbReference type="ARBA" id="ARBA00022475"/>
    </source>
</evidence>
<keyword evidence="3 7" id="KW-0812">Transmembrane</keyword>
<keyword evidence="10" id="KW-1185">Reference proteome</keyword>
<evidence type="ECO:0000256" key="6">
    <source>
        <dbReference type="SAM" id="MobiDB-lite"/>
    </source>
</evidence>
<comment type="subcellular location">
    <subcellularLocation>
        <location evidence="1">Cell membrane</location>
        <topology evidence="1">Multi-pass membrane protein</topology>
    </subcellularLocation>
</comment>
<evidence type="ECO:0000259" key="8">
    <source>
        <dbReference type="Pfam" id="PF02656"/>
    </source>
</evidence>
<dbReference type="InterPro" id="IPR052053">
    <property type="entry name" value="IM_YidH-like"/>
</dbReference>
<keyword evidence="5 7" id="KW-0472">Membrane</keyword>
<evidence type="ECO:0000256" key="4">
    <source>
        <dbReference type="ARBA" id="ARBA00022989"/>
    </source>
</evidence>
<comment type="caution">
    <text evidence="9">The sequence shown here is derived from an EMBL/GenBank/DDBJ whole genome shotgun (WGS) entry which is preliminary data.</text>
</comment>
<evidence type="ECO:0000256" key="5">
    <source>
        <dbReference type="ARBA" id="ARBA00023136"/>
    </source>
</evidence>
<dbReference type="EMBL" id="SELW01000141">
    <property type="protein sequence ID" value="TID30554.1"/>
    <property type="molecule type" value="Genomic_DNA"/>
</dbReference>
<feature type="compositionally biased region" description="Polar residues" evidence="6">
    <location>
        <begin position="12"/>
        <end position="32"/>
    </location>
</feature>
<accession>A0A4T0X6S5</accession>
<keyword evidence="4 7" id="KW-1133">Transmembrane helix</keyword>
<dbReference type="InterPro" id="IPR003807">
    <property type="entry name" value="DUF202"/>
</dbReference>
<dbReference type="AlphaFoldDB" id="A0A4T0X6S5"/>
<keyword evidence="2" id="KW-1003">Cell membrane</keyword>
<organism evidence="9 10">
    <name type="scientific">Pichia inconspicua</name>
    <dbReference type="NCBI Taxonomy" id="52247"/>
    <lineage>
        <taxon>Eukaryota</taxon>
        <taxon>Fungi</taxon>
        <taxon>Dikarya</taxon>
        <taxon>Ascomycota</taxon>
        <taxon>Saccharomycotina</taxon>
        <taxon>Pichiomycetes</taxon>
        <taxon>Pichiales</taxon>
        <taxon>Pichiaceae</taxon>
        <taxon>Pichia</taxon>
    </lineage>
</organism>
<dbReference type="PANTHER" id="PTHR34187:SF2">
    <property type="entry name" value="DUF202 DOMAIN-CONTAINING PROTEIN"/>
    <property type="match status" value="1"/>
</dbReference>
<proteinExistence type="predicted"/>